<keyword evidence="2" id="KW-1185">Reference proteome</keyword>
<evidence type="ECO:0000313" key="1">
    <source>
        <dbReference type="EMBL" id="CAG8848852.1"/>
    </source>
</evidence>
<gene>
    <name evidence="1" type="ORF">RPERSI_LOCUS35325</name>
</gene>
<comment type="caution">
    <text evidence="1">The sequence shown here is derived from an EMBL/GenBank/DDBJ whole genome shotgun (WGS) entry which is preliminary data.</text>
</comment>
<name>A0ACA9STY6_9GLOM</name>
<dbReference type="EMBL" id="CAJVQC010162649">
    <property type="protein sequence ID" value="CAG8848852.1"/>
    <property type="molecule type" value="Genomic_DNA"/>
</dbReference>
<evidence type="ECO:0000313" key="2">
    <source>
        <dbReference type="Proteomes" id="UP000789920"/>
    </source>
</evidence>
<feature type="non-terminal residue" evidence="1">
    <location>
        <position position="1"/>
    </location>
</feature>
<protein>
    <submittedName>
        <fullName evidence="1">4852_t:CDS:1</fullName>
    </submittedName>
</protein>
<sequence length="91" mass="10468">LPRNNFDAIQIDATYSTNKIGWELYVIMGVIDRTGFPISYLLIAAGKSSDIMTILIQWMSELKDRQLVNFPFILIDKDFSEINATQKVWPN</sequence>
<reference evidence="1" key="1">
    <citation type="submission" date="2021-06" db="EMBL/GenBank/DDBJ databases">
        <authorList>
            <person name="Kallberg Y."/>
            <person name="Tangrot J."/>
            <person name="Rosling A."/>
        </authorList>
    </citation>
    <scope>NUCLEOTIDE SEQUENCE</scope>
    <source>
        <strain evidence="1">MA461A</strain>
    </source>
</reference>
<accession>A0ACA9STY6</accession>
<feature type="non-terminal residue" evidence="1">
    <location>
        <position position="91"/>
    </location>
</feature>
<dbReference type="Proteomes" id="UP000789920">
    <property type="component" value="Unassembled WGS sequence"/>
</dbReference>
<organism evidence="1 2">
    <name type="scientific">Racocetra persica</name>
    <dbReference type="NCBI Taxonomy" id="160502"/>
    <lineage>
        <taxon>Eukaryota</taxon>
        <taxon>Fungi</taxon>
        <taxon>Fungi incertae sedis</taxon>
        <taxon>Mucoromycota</taxon>
        <taxon>Glomeromycotina</taxon>
        <taxon>Glomeromycetes</taxon>
        <taxon>Diversisporales</taxon>
        <taxon>Gigasporaceae</taxon>
        <taxon>Racocetra</taxon>
    </lineage>
</organism>
<proteinExistence type="predicted"/>